<dbReference type="AlphaFoldDB" id="A0A3D9HZN2"/>
<protein>
    <submittedName>
        <fullName evidence="1">Uncharacterized protein</fullName>
    </submittedName>
</protein>
<gene>
    <name evidence="1" type="ORF">DFP98_14614</name>
</gene>
<dbReference type="Proteomes" id="UP000256977">
    <property type="component" value="Unassembled WGS sequence"/>
</dbReference>
<reference evidence="1 2" key="1">
    <citation type="submission" date="2018-07" db="EMBL/GenBank/DDBJ databases">
        <title>Genomic Encyclopedia of Type Strains, Phase III (KMG-III): the genomes of soil and plant-associated and newly described type strains.</title>
        <authorList>
            <person name="Whitman W."/>
        </authorList>
    </citation>
    <scope>NUCLEOTIDE SEQUENCE [LARGE SCALE GENOMIC DNA]</scope>
    <source>
        <strain evidence="1 2">CECT 7287</strain>
    </source>
</reference>
<name>A0A3D9HZN2_9BACL</name>
<evidence type="ECO:0000313" key="1">
    <source>
        <dbReference type="EMBL" id="RED54870.1"/>
    </source>
</evidence>
<evidence type="ECO:0000313" key="2">
    <source>
        <dbReference type="Proteomes" id="UP000256977"/>
    </source>
</evidence>
<sequence length="66" mass="7769">MELMNCDRCGKLHVQRLDMLCKECQQVYLAESHLVKEYVKNHPGSTLMDVVRHTGLPLKWIKEMLK</sequence>
<dbReference type="RefSeq" id="WP_116065352.1">
    <property type="nucleotide sequence ID" value="NZ_QRDZ01000046.1"/>
</dbReference>
<dbReference type="OrthoDB" id="1707905at2"/>
<keyword evidence="2" id="KW-1185">Reference proteome</keyword>
<accession>A0A3D9HZN2</accession>
<comment type="caution">
    <text evidence="1">The sequence shown here is derived from an EMBL/GenBank/DDBJ whole genome shotgun (WGS) entry which is preliminary data.</text>
</comment>
<dbReference type="EMBL" id="QRDZ01000046">
    <property type="protein sequence ID" value="RED54870.1"/>
    <property type="molecule type" value="Genomic_DNA"/>
</dbReference>
<organism evidence="1 2">
    <name type="scientific">Cohnella phaseoli</name>
    <dbReference type="NCBI Taxonomy" id="456490"/>
    <lineage>
        <taxon>Bacteria</taxon>
        <taxon>Bacillati</taxon>
        <taxon>Bacillota</taxon>
        <taxon>Bacilli</taxon>
        <taxon>Bacillales</taxon>
        <taxon>Paenibacillaceae</taxon>
        <taxon>Cohnella</taxon>
    </lineage>
</organism>
<proteinExistence type="predicted"/>